<organism evidence="2 3">
    <name type="scientific">Providencia stuartii</name>
    <dbReference type="NCBI Taxonomy" id="588"/>
    <lineage>
        <taxon>Bacteria</taxon>
        <taxon>Pseudomonadati</taxon>
        <taxon>Pseudomonadota</taxon>
        <taxon>Gammaproteobacteria</taxon>
        <taxon>Enterobacterales</taxon>
        <taxon>Morganellaceae</taxon>
        <taxon>Providencia</taxon>
    </lineage>
</organism>
<dbReference type="EMBL" id="LVIE01000212">
    <property type="protein sequence ID" value="OHT22748.1"/>
    <property type="molecule type" value="Genomic_DNA"/>
</dbReference>
<comment type="caution">
    <text evidence="2">The sequence shown here is derived from an EMBL/GenBank/DDBJ whole genome shotgun (WGS) entry which is preliminary data.</text>
</comment>
<dbReference type="GO" id="GO:0003723">
    <property type="term" value="F:RNA binding"/>
    <property type="evidence" value="ECO:0007669"/>
    <property type="project" value="InterPro"/>
</dbReference>
<dbReference type="GO" id="GO:0016070">
    <property type="term" value="P:RNA metabolic process"/>
    <property type="evidence" value="ECO:0007669"/>
    <property type="project" value="InterPro"/>
</dbReference>
<dbReference type="OrthoDB" id="6053337at2"/>
<proteinExistence type="predicted"/>
<evidence type="ECO:0000313" key="3">
    <source>
        <dbReference type="Proteomes" id="UP000179588"/>
    </source>
</evidence>
<gene>
    <name evidence="2" type="ORF">A3Q29_09620</name>
</gene>
<dbReference type="GO" id="GO:0005737">
    <property type="term" value="C:cytoplasm"/>
    <property type="evidence" value="ECO:0007669"/>
    <property type="project" value="InterPro"/>
</dbReference>
<accession>A0A1S1HKZ9</accession>
<evidence type="ECO:0000259" key="1">
    <source>
        <dbReference type="Pfam" id="PF08845"/>
    </source>
</evidence>
<feature type="domain" description="Toxin SymE-like" evidence="1">
    <location>
        <begin position="21"/>
        <end position="69"/>
    </location>
</feature>
<dbReference type="Pfam" id="PF08845">
    <property type="entry name" value="SymE_toxin"/>
    <property type="match status" value="1"/>
</dbReference>
<dbReference type="GO" id="GO:0016788">
    <property type="term" value="F:hydrolase activity, acting on ester bonds"/>
    <property type="evidence" value="ECO:0007669"/>
    <property type="project" value="InterPro"/>
</dbReference>
<evidence type="ECO:0000313" key="2">
    <source>
        <dbReference type="EMBL" id="OHT22748.1"/>
    </source>
</evidence>
<dbReference type="AlphaFoldDB" id="A0A1S1HKZ9"/>
<protein>
    <recommendedName>
        <fullName evidence="1">Toxin SymE-like domain-containing protein</fullName>
    </recommendedName>
</protein>
<name>A0A1S1HKZ9_PROST</name>
<dbReference type="Proteomes" id="UP000179588">
    <property type="component" value="Unassembled WGS sequence"/>
</dbReference>
<reference evidence="2 3" key="1">
    <citation type="submission" date="2016-03" db="EMBL/GenBank/DDBJ databases">
        <title>Genome sequence of Providencia stuartii strain, isolated from the salivary glands of larval Lucilia sericata.</title>
        <authorList>
            <person name="Yuan Y."/>
            <person name="Zhang Y."/>
            <person name="Fu S."/>
            <person name="Crippen T.L."/>
            <person name="Visi D."/>
            <person name="Benbow M.E."/>
            <person name="Allen M."/>
            <person name="Tomberlin J.K."/>
            <person name="Sze S.-H."/>
            <person name="Tarone A.M."/>
        </authorList>
    </citation>
    <scope>NUCLEOTIDE SEQUENCE [LARGE SCALE GENOMIC DNA]</scope>
    <source>
        <strain evidence="2 3">Crippen</strain>
    </source>
</reference>
<dbReference type="InterPro" id="IPR014944">
    <property type="entry name" value="Toxin_SymE-like"/>
</dbReference>
<sequence>MAKRDCNVKTPTAKEEGVKNRLNSVGYLPNNGKPNPSPQLTISNKWLSELGFEVGSHFTLTRQVGQLIIWLAERCKRPDEIPALTGIFYLTQPKW</sequence>
<dbReference type="RefSeq" id="WP_070929688.1">
    <property type="nucleotide sequence ID" value="NZ_VAUE01000051.1"/>
</dbReference>
<keyword evidence="3" id="KW-1185">Reference proteome</keyword>